<sequence>MKWSRRNIWTVILLSCLVFWAILLTGLNAVA</sequence>
<evidence type="ECO:0000256" key="1">
    <source>
        <dbReference type="SAM" id="Phobius"/>
    </source>
</evidence>
<organism evidence="2 3">
    <name type="scientific">Serratia ficaria</name>
    <dbReference type="NCBI Taxonomy" id="61651"/>
    <lineage>
        <taxon>Bacteria</taxon>
        <taxon>Pseudomonadati</taxon>
        <taxon>Pseudomonadota</taxon>
        <taxon>Gammaproteobacteria</taxon>
        <taxon>Enterobacterales</taxon>
        <taxon>Yersiniaceae</taxon>
        <taxon>Serratia</taxon>
    </lineage>
</organism>
<keyword evidence="3" id="KW-1185">Reference proteome</keyword>
<name>A0A240C8A4_SERFI</name>
<protein>
    <submittedName>
        <fullName evidence="2">Uncharacterized protein</fullName>
    </submittedName>
</protein>
<gene>
    <name evidence="2" type="ORF">SAMEA4384070_03530</name>
</gene>
<evidence type="ECO:0000313" key="3">
    <source>
        <dbReference type="Proteomes" id="UP000215134"/>
    </source>
</evidence>
<dbReference type="Proteomes" id="UP000215134">
    <property type="component" value="Chromosome 1"/>
</dbReference>
<evidence type="ECO:0000313" key="2">
    <source>
        <dbReference type="EMBL" id="SNW03792.1"/>
    </source>
</evidence>
<accession>A0A240C8A4</accession>
<proteinExistence type="predicted"/>
<dbReference type="KEGG" id="sfj:SAMEA4384070_3530"/>
<dbReference type="EMBL" id="LT906479">
    <property type="protein sequence ID" value="SNW03792.1"/>
    <property type="molecule type" value="Genomic_DNA"/>
</dbReference>
<feature type="transmembrane region" description="Helical" evidence="1">
    <location>
        <begin position="7"/>
        <end position="30"/>
    </location>
</feature>
<reference evidence="2 3" key="1">
    <citation type="submission" date="2017-06" db="EMBL/GenBank/DDBJ databases">
        <authorList>
            <consortium name="Pathogen Informatics"/>
        </authorList>
    </citation>
    <scope>NUCLEOTIDE SEQUENCE [LARGE SCALE GENOMIC DNA]</scope>
    <source>
        <strain evidence="2 3">NCTC12148</strain>
    </source>
</reference>
<keyword evidence="1" id="KW-0812">Transmembrane</keyword>
<keyword evidence="1" id="KW-1133">Transmembrane helix</keyword>
<dbReference type="AlphaFoldDB" id="A0A240C8A4"/>
<keyword evidence="1" id="KW-0472">Membrane</keyword>